<dbReference type="NCBIfam" id="TIGR01569">
    <property type="entry name" value="A_tha_TIGR01569"/>
    <property type="match status" value="1"/>
</dbReference>
<feature type="transmembrane region" description="Helical" evidence="8">
    <location>
        <begin position="143"/>
        <end position="169"/>
    </location>
</feature>
<protein>
    <recommendedName>
        <fullName evidence="8">CASP-like protein</fullName>
    </recommendedName>
</protein>
<sequence length="184" mass="20433">MGYWAEKTEAFLRVSAILLLVLTACLVAMDTQTKLIMYTYAKKATFRDLKALPVLVYIDGVVAGYNLLQLSRCSVSACYKGEMQSPLLKNLSWVHFLLDQVAVYVVFATTAAATQASLLAVTGSKAMQWMKLCGRYTRFCVQIGGALLCGYVACIVLVLTSFLSAYNLFRLYSPTKFMQLKSKQ</sequence>
<evidence type="ECO:0000256" key="1">
    <source>
        <dbReference type="ARBA" id="ARBA00004651"/>
    </source>
</evidence>
<comment type="similarity">
    <text evidence="2 8">Belongs to the Casparian strip membrane proteins (CASP) family.</text>
</comment>
<feature type="domain" description="Casparian strip membrane protein" evidence="9">
    <location>
        <begin position="7"/>
        <end position="156"/>
    </location>
</feature>
<feature type="transmembrane region" description="Helical" evidence="8">
    <location>
        <begin position="12"/>
        <end position="29"/>
    </location>
</feature>
<organism evidence="10 11">
    <name type="scientific">Rhodamnia argentea</name>
    <dbReference type="NCBI Taxonomy" id="178133"/>
    <lineage>
        <taxon>Eukaryota</taxon>
        <taxon>Viridiplantae</taxon>
        <taxon>Streptophyta</taxon>
        <taxon>Embryophyta</taxon>
        <taxon>Tracheophyta</taxon>
        <taxon>Spermatophyta</taxon>
        <taxon>Magnoliopsida</taxon>
        <taxon>eudicotyledons</taxon>
        <taxon>Gunneridae</taxon>
        <taxon>Pentapetalae</taxon>
        <taxon>rosids</taxon>
        <taxon>malvids</taxon>
        <taxon>Myrtales</taxon>
        <taxon>Myrtaceae</taxon>
        <taxon>Myrtoideae</taxon>
        <taxon>Myrteae</taxon>
        <taxon>Australasian group</taxon>
        <taxon>Rhodamnia</taxon>
    </lineage>
</organism>
<dbReference type="GeneID" id="115744555"/>
<evidence type="ECO:0000256" key="6">
    <source>
        <dbReference type="ARBA" id="ARBA00022989"/>
    </source>
</evidence>
<dbReference type="Proteomes" id="UP000827889">
    <property type="component" value="Chromosome 4"/>
</dbReference>
<dbReference type="PANTHER" id="PTHR33573:SF30">
    <property type="entry name" value="CASP-LIKE PROTEIN 2C1-RELATED"/>
    <property type="match status" value="1"/>
</dbReference>
<dbReference type="RefSeq" id="XP_030535649.1">
    <property type="nucleotide sequence ID" value="XM_030679789.2"/>
</dbReference>
<proteinExistence type="inferred from homology"/>
<feature type="transmembrane region" description="Helical" evidence="8">
    <location>
        <begin position="49"/>
        <end position="68"/>
    </location>
</feature>
<comment type="subunit">
    <text evidence="3 8">Homodimer and heterodimers.</text>
</comment>
<keyword evidence="10" id="KW-1185">Reference proteome</keyword>
<dbReference type="AlphaFoldDB" id="A0A8B8PLP1"/>
<dbReference type="GO" id="GO:0005886">
    <property type="term" value="C:plasma membrane"/>
    <property type="evidence" value="ECO:0007669"/>
    <property type="project" value="UniProtKB-SubCell"/>
</dbReference>
<dbReference type="PANTHER" id="PTHR33573">
    <property type="entry name" value="CASP-LIKE PROTEIN 4A4"/>
    <property type="match status" value="1"/>
</dbReference>
<evidence type="ECO:0000256" key="7">
    <source>
        <dbReference type="ARBA" id="ARBA00023136"/>
    </source>
</evidence>
<gene>
    <name evidence="11" type="primary">LOC115744555</name>
</gene>
<accession>A0A8B8PLP1</accession>
<dbReference type="OrthoDB" id="689315at2759"/>
<dbReference type="InterPro" id="IPR006459">
    <property type="entry name" value="CASP/CASPL"/>
</dbReference>
<keyword evidence="6 8" id="KW-1133">Transmembrane helix</keyword>
<evidence type="ECO:0000256" key="3">
    <source>
        <dbReference type="ARBA" id="ARBA00011489"/>
    </source>
</evidence>
<evidence type="ECO:0000259" key="9">
    <source>
        <dbReference type="Pfam" id="PF04535"/>
    </source>
</evidence>
<comment type="subcellular location">
    <subcellularLocation>
        <location evidence="1 8">Cell membrane</location>
        <topology evidence="1 8">Multi-pass membrane protein</topology>
    </subcellularLocation>
</comment>
<evidence type="ECO:0000313" key="10">
    <source>
        <dbReference type="Proteomes" id="UP000827889"/>
    </source>
</evidence>
<evidence type="ECO:0000256" key="8">
    <source>
        <dbReference type="RuleBase" id="RU361233"/>
    </source>
</evidence>
<keyword evidence="5 8" id="KW-0812">Transmembrane</keyword>
<dbReference type="KEGG" id="rarg:115744555"/>
<evidence type="ECO:0000256" key="5">
    <source>
        <dbReference type="ARBA" id="ARBA00022692"/>
    </source>
</evidence>
<feature type="transmembrane region" description="Helical" evidence="8">
    <location>
        <begin position="101"/>
        <end position="122"/>
    </location>
</feature>
<evidence type="ECO:0000313" key="11">
    <source>
        <dbReference type="RefSeq" id="XP_030535649.1"/>
    </source>
</evidence>
<dbReference type="PROSITE" id="PS51257">
    <property type="entry name" value="PROKAR_LIPOPROTEIN"/>
    <property type="match status" value="1"/>
</dbReference>
<evidence type="ECO:0000256" key="2">
    <source>
        <dbReference type="ARBA" id="ARBA00007651"/>
    </source>
</evidence>
<keyword evidence="4 8" id="KW-1003">Cell membrane</keyword>
<dbReference type="InterPro" id="IPR006702">
    <property type="entry name" value="CASP_dom"/>
</dbReference>
<evidence type="ECO:0000256" key="4">
    <source>
        <dbReference type="ARBA" id="ARBA00022475"/>
    </source>
</evidence>
<name>A0A8B8PLP1_9MYRT</name>
<reference evidence="11" key="1">
    <citation type="submission" date="2025-08" db="UniProtKB">
        <authorList>
            <consortium name="RefSeq"/>
        </authorList>
    </citation>
    <scope>IDENTIFICATION</scope>
    <source>
        <tissue evidence="11">Leaf</tissue>
    </source>
</reference>
<keyword evidence="7 8" id="KW-0472">Membrane</keyword>
<dbReference type="Pfam" id="PF04535">
    <property type="entry name" value="CASP_dom"/>
    <property type="match status" value="1"/>
</dbReference>